<reference evidence="1" key="1">
    <citation type="journal article" date="2022" name="bioRxiv">
        <title>Sequencing and chromosome-scale assembly of the giantPleurodeles waltlgenome.</title>
        <authorList>
            <person name="Brown T."/>
            <person name="Elewa A."/>
            <person name="Iarovenko S."/>
            <person name="Subramanian E."/>
            <person name="Araus A.J."/>
            <person name="Petzold A."/>
            <person name="Susuki M."/>
            <person name="Suzuki K.-i.T."/>
            <person name="Hayashi T."/>
            <person name="Toyoda A."/>
            <person name="Oliveira C."/>
            <person name="Osipova E."/>
            <person name="Leigh N.D."/>
            <person name="Simon A."/>
            <person name="Yun M.H."/>
        </authorList>
    </citation>
    <scope>NUCLEOTIDE SEQUENCE</scope>
    <source>
        <strain evidence="1">20211129_DDA</strain>
        <tissue evidence="1">Liver</tissue>
    </source>
</reference>
<evidence type="ECO:0000313" key="1">
    <source>
        <dbReference type="EMBL" id="KAJ1175346.1"/>
    </source>
</evidence>
<protein>
    <submittedName>
        <fullName evidence="1">Uncharacterized protein</fullName>
    </submittedName>
</protein>
<dbReference type="Proteomes" id="UP001066276">
    <property type="component" value="Chromosome 3_2"/>
</dbReference>
<evidence type="ECO:0000313" key="2">
    <source>
        <dbReference type="Proteomes" id="UP001066276"/>
    </source>
</evidence>
<proteinExistence type="predicted"/>
<keyword evidence="2" id="KW-1185">Reference proteome</keyword>
<organism evidence="1 2">
    <name type="scientific">Pleurodeles waltl</name>
    <name type="common">Iberian ribbed newt</name>
    <dbReference type="NCBI Taxonomy" id="8319"/>
    <lineage>
        <taxon>Eukaryota</taxon>
        <taxon>Metazoa</taxon>
        <taxon>Chordata</taxon>
        <taxon>Craniata</taxon>
        <taxon>Vertebrata</taxon>
        <taxon>Euteleostomi</taxon>
        <taxon>Amphibia</taxon>
        <taxon>Batrachia</taxon>
        <taxon>Caudata</taxon>
        <taxon>Salamandroidea</taxon>
        <taxon>Salamandridae</taxon>
        <taxon>Pleurodelinae</taxon>
        <taxon>Pleurodeles</taxon>
    </lineage>
</organism>
<dbReference type="EMBL" id="JANPWB010000006">
    <property type="protein sequence ID" value="KAJ1175346.1"/>
    <property type="molecule type" value="Genomic_DNA"/>
</dbReference>
<name>A0AAV7TGW1_PLEWA</name>
<gene>
    <name evidence="1" type="ORF">NDU88_000634</name>
</gene>
<dbReference type="AlphaFoldDB" id="A0AAV7TGW1"/>
<comment type="caution">
    <text evidence="1">The sequence shown here is derived from an EMBL/GenBank/DDBJ whole genome shotgun (WGS) entry which is preliminary data.</text>
</comment>
<accession>A0AAV7TGW1</accession>
<sequence length="117" mass="12710">MRGPASRVVFPCVMCPSPTGSYFLPGVRLPLRSLWSRLETRGSKRSVSQCVAAVRRRRGRSPLLRVARPCASPPPSMLAAPGVLPTLSLALEALCPWCRSCRGFFAAAVPDETSSRR</sequence>